<dbReference type="PROSITE" id="PS50048">
    <property type="entry name" value="ZN2_CY6_FUNGAL_2"/>
    <property type="match status" value="1"/>
</dbReference>
<feature type="region of interest" description="Disordered" evidence="5">
    <location>
        <begin position="58"/>
        <end position="90"/>
    </location>
</feature>
<keyword evidence="2" id="KW-0238">DNA-binding</keyword>
<keyword evidence="8" id="KW-1185">Reference proteome</keyword>
<evidence type="ECO:0000259" key="6">
    <source>
        <dbReference type="PROSITE" id="PS50048"/>
    </source>
</evidence>
<dbReference type="InterPro" id="IPR036864">
    <property type="entry name" value="Zn2-C6_fun-type_DNA-bd_sf"/>
</dbReference>
<feature type="domain" description="Zn(2)-C6 fungal-type" evidence="6">
    <location>
        <begin position="10"/>
        <end position="56"/>
    </location>
</feature>
<feature type="compositionally biased region" description="Polar residues" evidence="5">
    <location>
        <begin position="456"/>
        <end position="473"/>
    </location>
</feature>
<reference evidence="7 8" key="1">
    <citation type="submission" date="2024-07" db="EMBL/GenBank/DDBJ databases">
        <title>Section-level genome sequencing and comparative genomics of Aspergillus sections Usti and Cavernicolus.</title>
        <authorList>
            <consortium name="Lawrence Berkeley National Laboratory"/>
            <person name="Nybo J.L."/>
            <person name="Vesth T.C."/>
            <person name="Theobald S."/>
            <person name="Frisvad J.C."/>
            <person name="Larsen T.O."/>
            <person name="Kjaerboelling I."/>
            <person name="Rothschild-Mancinelli K."/>
            <person name="Lyhne E.K."/>
            <person name="Kogle M.E."/>
            <person name="Barry K."/>
            <person name="Clum A."/>
            <person name="Na H."/>
            <person name="Ledsgaard L."/>
            <person name="Lin J."/>
            <person name="Lipzen A."/>
            <person name="Kuo A."/>
            <person name="Riley R."/>
            <person name="Mondo S."/>
            <person name="Labutti K."/>
            <person name="Haridas S."/>
            <person name="Pangalinan J."/>
            <person name="Salamov A.A."/>
            <person name="Simmons B.A."/>
            <person name="Magnuson J.K."/>
            <person name="Chen J."/>
            <person name="Drula E."/>
            <person name="Henrissat B."/>
            <person name="Wiebenga A."/>
            <person name="Lubbers R.J."/>
            <person name="Gomes A.C."/>
            <person name="Makela M.R."/>
            <person name="Stajich J."/>
            <person name="Grigoriev I.V."/>
            <person name="Mortensen U.H."/>
            <person name="De Vries R.P."/>
            <person name="Baker S.E."/>
            <person name="Andersen M.R."/>
        </authorList>
    </citation>
    <scope>NUCLEOTIDE SEQUENCE [LARGE SCALE GENOMIC DNA]</scope>
    <source>
        <strain evidence="7 8">CBS 209.92</strain>
    </source>
</reference>
<evidence type="ECO:0000256" key="3">
    <source>
        <dbReference type="ARBA" id="ARBA00023163"/>
    </source>
</evidence>
<protein>
    <recommendedName>
        <fullName evidence="6">Zn(2)-C6 fungal-type domain-containing protein</fullName>
    </recommendedName>
</protein>
<name>A0ABR4FL40_9EURO</name>
<dbReference type="InterPro" id="IPR001138">
    <property type="entry name" value="Zn2Cys6_DnaBD"/>
</dbReference>
<evidence type="ECO:0000313" key="7">
    <source>
        <dbReference type="EMBL" id="KAL2783959.1"/>
    </source>
</evidence>
<evidence type="ECO:0000256" key="5">
    <source>
        <dbReference type="SAM" id="MobiDB-lite"/>
    </source>
</evidence>
<dbReference type="Proteomes" id="UP001610563">
    <property type="component" value="Unassembled WGS sequence"/>
</dbReference>
<dbReference type="EMBL" id="JBFTWV010000201">
    <property type="protein sequence ID" value="KAL2783959.1"/>
    <property type="molecule type" value="Genomic_DNA"/>
</dbReference>
<keyword evidence="3" id="KW-0804">Transcription</keyword>
<sequence length="603" mass="67503">MMPRIHASRACDACRDRKMRCRPVSPVSPSTVGNPASPQQLATCRGCLQRDIPCTYQRPVAKRGPLPKRSRSSTSSVSHRLGEGSPHNPFRPHPHFEWPLASNVYDLHDYPQNASPGVNAPRAAHLTSPLDSTPGAFDGPNPLEILQTYRGDASLVYCLCSPSTWDIVNQDFLTYVYPLIPAVHIPTFLSSLEAHRTLPSRLFACLQASIFAIVNALLPSRFEHYKAVDPILRRDSGITDKVQAVFRTHDVFDLIKGPELQDKPSLTSWATMYLFGAAYASLNLLHRSGMFRSHTYAIMLSMNLHLVKSYAGVNPIETQLRKKAMWLTLTGVIHSQVFGTMPDLWNSGMARRIRTDQLLPLEVDDEYISETEVKEQPPGVLSLTAGFLAEKKILLDLLDLDYDNMPESPGIGNLEPDTLIRESHVARRTSSTATPAVLLERIRRLKYSLDDFSPSRGATSHDQSSPLSNESSHTVSEEVIELQRVNVYVTNYWAQNYLIERLLSLSSARHSSQQDSIPSTLDLWERREGLCRDLLHFLNNSNLAALQRNGYALIYKIRQVAAALLDCPAEPAAFFAPLYRRARAHLKSFTEVLVRIDADVGFP</sequence>
<dbReference type="CDD" id="cd00067">
    <property type="entry name" value="GAL4"/>
    <property type="match status" value="1"/>
</dbReference>
<accession>A0ABR4FL40</accession>
<evidence type="ECO:0000256" key="4">
    <source>
        <dbReference type="ARBA" id="ARBA00023242"/>
    </source>
</evidence>
<dbReference type="PANTHER" id="PTHR31668">
    <property type="entry name" value="GLUCOSE TRANSPORT TRANSCRIPTION REGULATOR RGT1-RELATED-RELATED"/>
    <property type="match status" value="1"/>
</dbReference>
<dbReference type="CDD" id="cd12148">
    <property type="entry name" value="fungal_TF_MHR"/>
    <property type="match status" value="1"/>
</dbReference>
<keyword evidence="1" id="KW-0805">Transcription regulation</keyword>
<dbReference type="Pfam" id="PF00172">
    <property type="entry name" value="Zn_clus"/>
    <property type="match status" value="1"/>
</dbReference>
<gene>
    <name evidence="7" type="ORF">BJX66DRAFT_317502</name>
</gene>
<dbReference type="InterPro" id="IPR050797">
    <property type="entry name" value="Carb_Metab_Trans_Reg"/>
</dbReference>
<evidence type="ECO:0000256" key="2">
    <source>
        <dbReference type="ARBA" id="ARBA00023125"/>
    </source>
</evidence>
<dbReference type="SMART" id="SM00066">
    <property type="entry name" value="GAL4"/>
    <property type="match status" value="1"/>
</dbReference>
<comment type="caution">
    <text evidence="7">The sequence shown here is derived from an EMBL/GenBank/DDBJ whole genome shotgun (WGS) entry which is preliminary data.</text>
</comment>
<feature type="region of interest" description="Disordered" evidence="5">
    <location>
        <begin position="454"/>
        <end position="473"/>
    </location>
</feature>
<organism evidence="7 8">
    <name type="scientific">Aspergillus keveii</name>
    <dbReference type="NCBI Taxonomy" id="714993"/>
    <lineage>
        <taxon>Eukaryota</taxon>
        <taxon>Fungi</taxon>
        <taxon>Dikarya</taxon>
        <taxon>Ascomycota</taxon>
        <taxon>Pezizomycotina</taxon>
        <taxon>Eurotiomycetes</taxon>
        <taxon>Eurotiomycetidae</taxon>
        <taxon>Eurotiales</taxon>
        <taxon>Aspergillaceae</taxon>
        <taxon>Aspergillus</taxon>
        <taxon>Aspergillus subgen. Nidulantes</taxon>
    </lineage>
</organism>
<proteinExistence type="predicted"/>
<evidence type="ECO:0000313" key="8">
    <source>
        <dbReference type="Proteomes" id="UP001610563"/>
    </source>
</evidence>
<keyword evidence="4" id="KW-0539">Nucleus</keyword>
<dbReference type="Gene3D" id="4.10.240.10">
    <property type="entry name" value="Zn(2)-C6 fungal-type DNA-binding domain"/>
    <property type="match status" value="1"/>
</dbReference>
<dbReference type="SUPFAM" id="SSF57701">
    <property type="entry name" value="Zn2/Cys6 DNA-binding domain"/>
    <property type="match status" value="1"/>
</dbReference>
<evidence type="ECO:0000256" key="1">
    <source>
        <dbReference type="ARBA" id="ARBA00023015"/>
    </source>
</evidence>